<reference evidence="6" key="1">
    <citation type="journal article" date="2021" name="G3 (Bethesda)">
        <title>Genomic diversity, chromosomal rearrangements, and interspecies hybridization in the ogataea polymorpha species complex.</title>
        <authorList>
            <person name="Hanson S.J."/>
            <person name="Cinneide E.O."/>
            <person name="Salzberg L.I."/>
            <person name="Wolfe K.H."/>
            <person name="McGowan J."/>
            <person name="Fitzpatrick D.A."/>
            <person name="Matlin K."/>
        </authorList>
    </citation>
    <scope>NUCLEOTIDE SEQUENCE</scope>
    <source>
        <strain evidence="6">61-244</strain>
    </source>
</reference>
<protein>
    <recommendedName>
        <fullName evidence="3">Topoisomerase I damage affected protein 2</fullName>
    </recommendedName>
</protein>
<dbReference type="InterPro" id="IPR005334">
    <property type="entry name" value="Tctex-1-like"/>
</dbReference>
<feature type="region of interest" description="Disordered" evidence="5">
    <location>
        <begin position="1"/>
        <end position="50"/>
    </location>
</feature>
<dbReference type="GeneID" id="66124176"/>
<proteinExistence type="inferred from homology"/>
<accession>A0AAN6DIZ3</accession>
<comment type="subcellular location">
    <subcellularLocation>
        <location evidence="1">Cell projection</location>
    </subcellularLocation>
</comment>
<dbReference type="CDD" id="cd21457">
    <property type="entry name" value="DLC-like_TDA2"/>
    <property type="match status" value="1"/>
</dbReference>
<dbReference type="Gene3D" id="3.30.1140.40">
    <property type="entry name" value="Tctex-1"/>
    <property type="match status" value="1"/>
</dbReference>
<comment type="caution">
    <text evidence="6">The sequence shown here is derived from an EMBL/GenBank/DDBJ whole genome shotgun (WGS) entry which is preliminary data.</text>
</comment>
<dbReference type="InterPro" id="IPR038586">
    <property type="entry name" value="Tctex-1-like_sf"/>
</dbReference>
<gene>
    <name evidence="6" type="ORF">KL928_000125</name>
</gene>
<evidence type="ECO:0000256" key="4">
    <source>
        <dbReference type="ARBA" id="ARBA00023273"/>
    </source>
</evidence>
<name>A0AAN6DIZ3_PICAN</name>
<evidence type="ECO:0000256" key="1">
    <source>
        <dbReference type="ARBA" id="ARBA00004316"/>
    </source>
</evidence>
<evidence type="ECO:0000256" key="3">
    <source>
        <dbReference type="ARBA" id="ARBA00019193"/>
    </source>
</evidence>
<dbReference type="Pfam" id="PF03645">
    <property type="entry name" value="Tctex-1"/>
    <property type="match status" value="1"/>
</dbReference>
<dbReference type="EMBL" id="JAHLUX010000001">
    <property type="protein sequence ID" value="KAG7821650.1"/>
    <property type="molecule type" value="Genomic_DNA"/>
</dbReference>
<sequence length="178" mass="19781">MVSDKCVDHGAHGDQREQRGRDSPHFVTKVEKTNSQRSKNHGEVQPREECSLVGKEHLRLDPGGQSDSLAGSYVLARPQRGYPRSFPVTKAELSEQLDALFKGDVSEYIENVLAKLTQTSSKYKYVVNAHLVDSKEADCGIQSFFGAAWNGSTDGTATLKKELDNGWLVVTIVFLRRE</sequence>
<dbReference type="RefSeq" id="XP_043062020.1">
    <property type="nucleotide sequence ID" value="XM_043201594.1"/>
</dbReference>
<dbReference type="Proteomes" id="UP001196530">
    <property type="component" value="Unassembled WGS sequence"/>
</dbReference>
<organism evidence="6 7">
    <name type="scientific">Pichia angusta</name>
    <name type="common">Yeast</name>
    <name type="synonym">Hansenula polymorpha</name>
    <dbReference type="NCBI Taxonomy" id="870730"/>
    <lineage>
        <taxon>Eukaryota</taxon>
        <taxon>Fungi</taxon>
        <taxon>Dikarya</taxon>
        <taxon>Ascomycota</taxon>
        <taxon>Saccharomycotina</taxon>
        <taxon>Pichiomycetes</taxon>
        <taxon>Pichiales</taxon>
        <taxon>Pichiaceae</taxon>
        <taxon>Ogataea</taxon>
    </lineage>
</organism>
<dbReference type="GO" id="GO:0042995">
    <property type="term" value="C:cell projection"/>
    <property type="evidence" value="ECO:0007669"/>
    <property type="project" value="UniProtKB-SubCell"/>
</dbReference>
<evidence type="ECO:0000256" key="5">
    <source>
        <dbReference type="SAM" id="MobiDB-lite"/>
    </source>
</evidence>
<comment type="similarity">
    <text evidence="2">Belongs to the TDA2 family.</text>
</comment>
<evidence type="ECO:0000313" key="7">
    <source>
        <dbReference type="Proteomes" id="UP001196530"/>
    </source>
</evidence>
<evidence type="ECO:0000313" key="6">
    <source>
        <dbReference type="EMBL" id="KAG7821650.1"/>
    </source>
</evidence>
<dbReference type="AlphaFoldDB" id="A0AAN6DIZ3"/>
<keyword evidence="4" id="KW-0966">Cell projection</keyword>
<evidence type="ECO:0000256" key="2">
    <source>
        <dbReference type="ARBA" id="ARBA00010778"/>
    </source>
</evidence>